<comment type="caution">
    <text evidence="2">The sequence shown here is derived from an EMBL/GenBank/DDBJ whole genome shotgun (WGS) entry which is preliminary data.</text>
</comment>
<dbReference type="AlphaFoldDB" id="A0A4D9DUJ7"/>
<name>A0A4D9DUJ7_9SAUR</name>
<protein>
    <submittedName>
        <fullName evidence="2">Thioredoxin domain-containing protein 11</fullName>
    </submittedName>
</protein>
<dbReference type="Proteomes" id="UP000297703">
    <property type="component" value="Unassembled WGS sequence"/>
</dbReference>
<keyword evidence="3" id="KW-1185">Reference proteome</keyword>
<evidence type="ECO:0000256" key="1">
    <source>
        <dbReference type="SAM" id="MobiDB-lite"/>
    </source>
</evidence>
<feature type="compositionally biased region" description="Low complexity" evidence="1">
    <location>
        <begin position="89"/>
        <end position="100"/>
    </location>
</feature>
<feature type="compositionally biased region" description="Gly residues" evidence="1">
    <location>
        <begin position="64"/>
        <end position="75"/>
    </location>
</feature>
<evidence type="ECO:0000313" key="3">
    <source>
        <dbReference type="Proteomes" id="UP000297703"/>
    </source>
</evidence>
<feature type="region of interest" description="Disordered" evidence="1">
    <location>
        <begin position="26"/>
        <end position="109"/>
    </location>
</feature>
<dbReference type="EMBL" id="QXTE01000249">
    <property type="protein sequence ID" value="TFK00929.1"/>
    <property type="molecule type" value="Genomic_DNA"/>
</dbReference>
<accession>A0A4D9DUJ7</accession>
<reference evidence="2 3" key="1">
    <citation type="submission" date="2019-04" db="EMBL/GenBank/DDBJ databases">
        <title>Draft genome of the big-headed turtle Platysternon megacephalum.</title>
        <authorList>
            <person name="Gong S."/>
        </authorList>
    </citation>
    <scope>NUCLEOTIDE SEQUENCE [LARGE SCALE GENOMIC DNA]</scope>
    <source>
        <strain evidence="2">DO16091913</strain>
        <tissue evidence="2">Muscle</tissue>
    </source>
</reference>
<gene>
    <name evidence="2" type="ORF">DR999_PMT16888</name>
</gene>
<organism evidence="2 3">
    <name type="scientific">Platysternon megacephalum</name>
    <name type="common">big-headed turtle</name>
    <dbReference type="NCBI Taxonomy" id="55544"/>
    <lineage>
        <taxon>Eukaryota</taxon>
        <taxon>Metazoa</taxon>
        <taxon>Chordata</taxon>
        <taxon>Craniata</taxon>
        <taxon>Vertebrata</taxon>
        <taxon>Euteleostomi</taxon>
        <taxon>Archelosauria</taxon>
        <taxon>Testudinata</taxon>
        <taxon>Testudines</taxon>
        <taxon>Cryptodira</taxon>
        <taxon>Durocryptodira</taxon>
        <taxon>Testudinoidea</taxon>
        <taxon>Platysternidae</taxon>
        <taxon>Platysternon</taxon>
    </lineage>
</organism>
<reference evidence="2 3" key="2">
    <citation type="submission" date="2019-04" db="EMBL/GenBank/DDBJ databases">
        <title>The genome sequence of big-headed turtle.</title>
        <authorList>
            <person name="Gong S."/>
        </authorList>
    </citation>
    <scope>NUCLEOTIDE SEQUENCE [LARGE SCALE GENOMIC DNA]</scope>
    <source>
        <strain evidence="2">DO16091913</strain>
        <tissue evidence="2">Muscle</tissue>
    </source>
</reference>
<sequence>MPLPRQSLPLGIYWLHPKNFSLQLRREPPPGLAATGCPAPACRDPAHPPAPHSIGPTAGSSLQPGGGGAGFGGQAGIPIELLGSDMRGRLGPPRLRSGRSTGLRQGQEQAKVLVPVLPQSHSQGTRLEQFGGAAVGRV</sequence>
<proteinExistence type="predicted"/>
<evidence type="ECO:0000313" key="2">
    <source>
        <dbReference type="EMBL" id="TFK00929.1"/>
    </source>
</evidence>